<name>A0A4R6UI80_9GAMM</name>
<dbReference type="OrthoDB" id="5985043at2"/>
<dbReference type="RefSeq" id="WP_133591746.1">
    <property type="nucleotide sequence ID" value="NZ_CP037953.1"/>
</dbReference>
<proteinExistence type="predicted"/>
<comment type="caution">
    <text evidence="1">The sequence shown here is derived from an EMBL/GenBank/DDBJ whole genome shotgun (WGS) entry which is preliminary data.</text>
</comment>
<organism evidence="1 2">
    <name type="scientific">Permianibacter aggregans</name>
    <dbReference type="NCBI Taxonomy" id="1510150"/>
    <lineage>
        <taxon>Bacteria</taxon>
        <taxon>Pseudomonadati</taxon>
        <taxon>Pseudomonadota</taxon>
        <taxon>Gammaproteobacteria</taxon>
        <taxon>Pseudomonadales</taxon>
        <taxon>Pseudomonadaceae</taxon>
        <taxon>Permianibacter</taxon>
    </lineage>
</organism>
<dbReference type="EMBL" id="SNYM01000013">
    <property type="protein sequence ID" value="TDQ46511.1"/>
    <property type="molecule type" value="Genomic_DNA"/>
</dbReference>
<gene>
    <name evidence="1" type="ORF">EV696_11352</name>
</gene>
<reference evidence="1 2" key="1">
    <citation type="submission" date="2019-03" db="EMBL/GenBank/DDBJ databases">
        <title>Genomic Encyclopedia of Type Strains, Phase IV (KMG-IV): sequencing the most valuable type-strain genomes for metagenomic binning, comparative biology and taxonomic classification.</title>
        <authorList>
            <person name="Goeker M."/>
        </authorList>
    </citation>
    <scope>NUCLEOTIDE SEQUENCE [LARGE SCALE GENOMIC DNA]</scope>
    <source>
        <strain evidence="1 2">DSM 103792</strain>
    </source>
</reference>
<evidence type="ECO:0000313" key="1">
    <source>
        <dbReference type="EMBL" id="TDQ46511.1"/>
    </source>
</evidence>
<dbReference type="AlphaFoldDB" id="A0A4R6UI80"/>
<dbReference type="Proteomes" id="UP000295375">
    <property type="component" value="Unassembled WGS sequence"/>
</dbReference>
<evidence type="ECO:0000313" key="2">
    <source>
        <dbReference type="Proteomes" id="UP000295375"/>
    </source>
</evidence>
<sequence length="214" mass="24550">MKRFIGITALLLVLVFAVWWLTLKLEQSETDLADQPAVVPAPVSVGDELVRDITPGEVPKSVQEYYAYNEFQQQTREFFEQAKELDAEQRRKQMNDIKQGTEHYEQQGKLLPMEALILKLAMLKYTAGDEQDYKDRAKALIDQYQAISDASEQAWLANPDPKFIEYKRREMDIVNEVRGMTTIPDGLSRDEYLRQRLQQARIEAMGAGSEDDGG</sequence>
<keyword evidence="2" id="KW-1185">Reference proteome</keyword>
<protein>
    <submittedName>
        <fullName evidence="1">Uncharacterized protein</fullName>
    </submittedName>
</protein>
<accession>A0A4R6UI80</accession>